<protein>
    <submittedName>
        <fullName evidence="3">Esterase</fullName>
    </submittedName>
</protein>
<evidence type="ECO:0000256" key="2">
    <source>
        <dbReference type="ARBA" id="ARBA00022801"/>
    </source>
</evidence>
<gene>
    <name evidence="3" type="ORF">ULVI_14015</name>
</gene>
<dbReference type="Pfam" id="PF00756">
    <property type="entry name" value="Esterase"/>
    <property type="match status" value="1"/>
</dbReference>
<comment type="caution">
    <text evidence="3">The sequence shown here is derived from an EMBL/GenBank/DDBJ whole genome shotgun (WGS) entry which is preliminary data.</text>
</comment>
<dbReference type="InterPro" id="IPR029058">
    <property type="entry name" value="AB_hydrolase_fold"/>
</dbReference>
<dbReference type="PANTHER" id="PTHR40841:SF2">
    <property type="entry name" value="SIDEROPHORE-DEGRADING ESTERASE (EUROFUNG)"/>
    <property type="match status" value="1"/>
</dbReference>
<dbReference type="OrthoDB" id="9784036at2"/>
<dbReference type="Gene3D" id="3.40.50.1820">
    <property type="entry name" value="alpha/beta hydrolase"/>
    <property type="match status" value="1"/>
</dbReference>
<sequence length="278" mass="32040">MNWKNIFFGICCLSASLHAQQEQPNSDIDIQPFTIGETVTLQSQLLNEQRTLNIYLPNGYHQNSETEYPVIYLLDGSVDEDFIHIAGLVQFGSFSWINMIPETIVVGIANVDRKRDYTYPSTDEEYKKEYPTTGHSETFIKYLEKEVQPFVENKYRVTSQKTLIGQSLGGLVATEILYKKPNLFTNYIIVSPSLWYDYESLLKTTPTSYNSEKSIYIAVGEEGPIMKRVAKELYNTLNQNKKKNTKVYYHFLEKQDHGDALHLAVYSAFETIFSETKK</sequence>
<dbReference type="GO" id="GO:0016788">
    <property type="term" value="F:hydrolase activity, acting on ester bonds"/>
    <property type="evidence" value="ECO:0007669"/>
    <property type="project" value="TreeGrafter"/>
</dbReference>
<name>A0A167F3X0_9FLAO</name>
<keyword evidence="2" id="KW-0378">Hydrolase</keyword>
<organism evidence="3 4">
    <name type="scientific">Cochleicola gelatinilyticus</name>
    <dbReference type="NCBI Taxonomy" id="1763537"/>
    <lineage>
        <taxon>Bacteria</taxon>
        <taxon>Pseudomonadati</taxon>
        <taxon>Bacteroidota</taxon>
        <taxon>Flavobacteriia</taxon>
        <taxon>Flavobacteriales</taxon>
        <taxon>Flavobacteriaceae</taxon>
        <taxon>Cochleicola</taxon>
    </lineage>
</organism>
<accession>A0A167F3X0</accession>
<keyword evidence="4" id="KW-1185">Reference proteome</keyword>
<evidence type="ECO:0000256" key="1">
    <source>
        <dbReference type="ARBA" id="ARBA00005622"/>
    </source>
</evidence>
<dbReference type="Proteomes" id="UP000077013">
    <property type="component" value="Unassembled WGS sequence"/>
</dbReference>
<dbReference type="STRING" id="1763537.ULVI_14015"/>
<dbReference type="InterPro" id="IPR052558">
    <property type="entry name" value="Siderophore_Hydrolase_D"/>
</dbReference>
<evidence type="ECO:0000313" key="4">
    <source>
        <dbReference type="Proteomes" id="UP000077013"/>
    </source>
</evidence>
<dbReference type="AlphaFoldDB" id="A0A167F3X0"/>
<dbReference type="InterPro" id="IPR000801">
    <property type="entry name" value="Esterase-like"/>
</dbReference>
<dbReference type="SUPFAM" id="SSF53474">
    <property type="entry name" value="alpha/beta-Hydrolases"/>
    <property type="match status" value="1"/>
</dbReference>
<evidence type="ECO:0000313" key="3">
    <source>
        <dbReference type="EMBL" id="OAB76166.1"/>
    </source>
</evidence>
<comment type="similarity">
    <text evidence="1">Belongs to the esterase D family.</text>
</comment>
<reference evidence="3 4" key="1">
    <citation type="submission" date="2016-02" db="EMBL/GenBank/DDBJ databases">
        <title>Ulvibacter sp. LPB0005, isolated from Thais luteostoma.</title>
        <authorList>
            <person name="Shin S.-K."/>
            <person name="Yi H."/>
        </authorList>
    </citation>
    <scope>NUCLEOTIDE SEQUENCE [LARGE SCALE GENOMIC DNA]</scope>
    <source>
        <strain evidence="3 4">LPB0005</strain>
    </source>
</reference>
<dbReference type="RefSeq" id="WP_068593420.1">
    <property type="nucleotide sequence ID" value="NZ_LRXL01000052.1"/>
</dbReference>
<dbReference type="PANTHER" id="PTHR40841">
    <property type="entry name" value="SIDEROPHORE TRIACETYLFUSARININE C ESTERASE"/>
    <property type="match status" value="1"/>
</dbReference>
<proteinExistence type="inferred from homology"/>
<dbReference type="EMBL" id="LRXL01000052">
    <property type="protein sequence ID" value="OAB76166.1"/>
    <property type="molecule type" value="Genomic_DNA"/>
</dbReference>